<dbReference type="AlphaFoldDB" id="A0A090W7K5"/>
<keyword evidence="1" id="KW-1133">Transmembrane helix</keyword>
<accession>A0A090W7K5</accession>
<evidence type="ECO:0000313" key="3">
    <source>
        <dbReference type="Proteomes" id="UP000029646"/>
    </source>
</evidence>
<gene>
    <name evidence="2" type="ORF">JCM19302_2130</name>
</gene>
<dbReference type="Proteomes" id="UP000029646">
    <property type="component" value="Unassembled WGS sequence"/>
</dbReference>
<dbReference type="EMBL" id="BBNS01000021">
    <property type="protein sequence ID" value="GAL72213.1"/>
    <property type="molecule type" value="Genomic_DNA"/>
</dbReference>
<reference evidence="2 3" key="1">
    <citation type="journal article" date="2014" name="Genome Announc.">
        <title>Draft Genome Sequence of Marine Flavobacterium Jejuia pallidilutea Strain 11shimoA1 and Pigmentation Mutants.</title>
        <authorList>
            <person name="Takatani N."/>
            <person name="Nakanishi M."/>
            <person name="Meirelles P."/>
            <person name="Mino S."/>
            <person name="Suda W."/>
            <person name="Oshima K."/>
            <person name="Hattori M."/>
            <person name="Ohkuma M."/>
            <person name="Hosokawa M."/>
            <person name="Miyashita K."/>
            <person name="Thompson F.L."/>
            <person name="Niwa A."/>
            <person name="Sawabe T."/>
            <person name="Sawabe T."/>
        </authorList>
    </citation>
    <scope>NUCLEOTIDE SEQUENCE [LARGE SCALE GENOMIC DNA]</scope>
    <source>
        <strain evidence="3">JCM19302</strain>
    </source>
</reference>
<evidence type="ECO:0000256" key="1">
    <source>
        <dbReference type="SAM" id="Phobius"/>
    </source>
</evidence>
<dbReference type="InterPro" id="IPR007163">
    <property type="entry name" value="VCA0040-like"/>
</dbReference>
<feature type="transmembrane region" description="Helical" evidence="1">
    <location>
        <begin position="49"/>
        <end position="66"/>
    </location>
</feature>
<name>A0A090W7K5_9FLAO</name>
<protein>
    <submittedName>
        <fullName evidence="2">Membrane protein</fullName>
    </submittedName>
</protein>
<keyword evidence="1" id="KW-0472">Membrane</keyword>
<organism evidence="2 3">
    <name type="scientific">Jejuia pallidilutea</name>
    <dbReference type="NCBI Taxonomy" id="504487"/>
    <lineage>
        <taxon>Bacteria</taxon>
        <taxon>Pseudomonadati</taxon>
        <taxon>Bacteroidota</taxon>
        <taxon>Flavobacteriia</taxon>
        <taxon>Flavobacteriales</taxon>
        <taxon>Flavobacteriaceae</taxon>
        <taxon>Jejuia</taxon>
    </lineage>
</organism>
<comment type="caution">
    <text evidence="2">The sequence shown here is derived from an EMBL/GenBank/DDBJ whole genome shotgun (WGS) entry which is preliminary data.</text>
</comment>
<evidence type="ECO:0000313" key="2">
    <source>
        <dbReference type="EMBL" id="GAL72213.1"/>
    </source>
</evidence>
<keyword evidence="1" id="KW-0812">Transmembrane</keyword>
<dbReference type="Pfam" id="PF04018">
    <property type="entry name" value="VCA0040-like"/>
    <property type="match status" value="1"/>
</dbReference>
<sequence>MLTGFIFGSLNKVWPWKETISWYKNSKGIETPLLQKSVSPFYFNGDSKLTTAILLMVLGFLTIFILERLGSKKQ</sequence>
<proteinExistence type="predicted"/>